<name>A0ABN0G4S3_9BURK</name>
<dbReference type="EMBL" id="JH692064">
    <property type="protein sequence ID" value="EIP87214.1"/>
    <property type="molecule type" value="Genomic_DNA"/>
</dbReference>
<feature type="compositionally biased region" description="Polar residues" evidence="2">
    <location>
        <begin position="39"/>
        <end position="52"/>
    </location>
</feature>
<dbReference type="Proteomes" id="UP000004682">
    <property type="component" value="Unassembled WGS sequence"/>
</dbReference>
<dbReference type="InterPro" id="IPR042099">
    <property type="entry name" value="ANL_N_sf"/>
</dbReference>
<dbReference type="PANTHER" id="PTHR45527">
    <property type="entry name" value="NONRIBOSOMAL PEPTIDE SYNTHETASE"/>
    <property type="match status" value="1"/>
</dbReference>
<keyword evidence="5" id="KW-1185">Reference proteome</keyword>
<sequence length="273" mass="28782">MVKGIGATVRRLPTASRASIAACIPDSLRLVSRYSRAGSDSATIPQPANSRQAPAETSAERSATTKSPLPCASIQPTGPAYQPRSKPSCARMRSSAAARGWPATAGVGCSAATIRSSVACPCSVAAFGVLAAGACYVPVDLAQPPARRALIEQAAGIWSNVQTADAVPPHWRSIPYGRPLPGQAYRVVDDAGRDAPDHVEGELLIGGASLARGYRNDPALTTERFVESDAGRWYRTGDRGRYWPDGTLEFLGRADRQVKCAVIGPSSVRSRPR</sequence>
<evidence type="ECO:0000256" key="2">
    <source>
        <dbReference type="SAM" id="MobiDB-lite"/>
    </source>
</evidence>
<dbReference type="PANTHER" id="PTHR45527:SF10">
    <property type="entry name" value="PYOCHELIN SYNTHASE PCHF"/>
    <property type="match status" value="1"/>
</dbReference>
<accession>A0ABN0G4S3</accession>
<evidence type="ECO:0000313" key="5">
    <source>
        <dbReference type="Proteomes" id="UP000004682"/>
    </source>
</evidence>
<dbReference type="SUPFAM" id="SSF56801">
    <property type="entry name" value="Acetyl-CoA synthetase-like"/>
    <property type="match status" value="1"/>
</dbReference>
<keyword evidence="1" id="KW-0436">Ligase</keyword>
<reference evidence="5" key="1">
    <citation type="journal article" date="2012" name="J. Bacteriol.">
        <title>Revised Genome Sequence of Burkholderia thailandensis MSMB43 with Improved Annotation.</title>
        <authorList>
            <person name="Zhuo Y."/>
            <person name="Liu L."/>
            <person name="Wang Q."/>
            <person name="Liu X."/>
            <person name="Ren B."/>
            <person name="Liu M."/>
            <person name="Ni P."/>
            <person name="Cheng Y.Q."/>
            <person name="Zhang L."/>
        </authorList>
    </citation>
    <scope>NUCLEOTIDE SEQUENCE [LARGE SCALE GENOMIC DNA]</scope>
    <source>
        <strain evidence="5">MSMB43</strain>
    </source>
</reference>
<feature type="region of interest" description="Disordered" evidence="2">
    <location>
        <begin position="39"/>
        <end position="88"/>
    </location>
</feature>
<dbReference type="InterPro" id="IPR000873">
    <property type="entry name" value="AMP-dep_synth/lig_dom"/>
</dbReference>
<protein>
    <recommendedName>
        <fullName evidence="3">AMP-dependent synthetase/ligase domain-containing protein</fullName>
    </recommendedName>
</protein>
<gene>
    <name evidence="4" type="ORF">A33K_16818</name>
</gene>
<evidence type="ECO:0000313" key="4">
    <source>
        <dbReference type="EMBL" id="EIP87214.1"/>
    </source>
</evidence>
<dbReference type="Gene3D" id="3.40.50.12780">
    <property type="entry name" value="N-terminal domain of ligase-like"/>
    <property type="match status" value="1"/>
</dbReference>
<dbReference type="Pfam" id="PF00501">
    <property type="entry name" value="AMP-binding"/>
    <property type="match status" value="1"/>
</dbReference>
<evidence type="ECO:0000259" key="3">
    <source>
        <dbReference type="Pfam" id="PF00501"/>
    </source>
</evidence>
<organism evidence="4 5">
    <name type="scientific">Burkholderia humptydooensis MSMB43</name>
    <dbReference type="NCBI Taxonomy" id="441157"/>
    <lineage>
        <taxon>Bacteria</taxon>
        <taxon>Pseudomonadati</taxon>
        <taxon>Pseudomonadota</taxon>
        <taxon>Betaproteobacteria</taxon>
        <taxon>Burkholderiales</taxon>
        <taxon>Burkholderiaceae</taxon>
        <taxon>Burkholderia</taxon>
        <taxon>pseudomallei group</taxon>
    </lineage>
</organism>
<evidence type="ECO:0000256" key="1">
    <source>
        <dbReference type="ARBA" id="ARBA00022598"/>
    </source>
</evidence>
<feature type="domain" description="AMP-dependent synthetase/ligase" evidence="3">
    <location>
        <begin position="165"/>
        <end position="214"/>
    </location>
</feature>
<proteinExistence type="predicted"/>